<dbReference type="Proteomes" id="UP000521872">
    <property type="component" value="Unassembled WGS sequence"/>
</dbReference>
<protein>
    <submittedName>
        <fullName evidence="2">Uncharacterized protein</fullName>
    </submittedName>
</protein>
<organism evidence="2 3">
    <name type="scientific">Agrocybe pediades</name>
    <dbReference type="NCBI Taxonomy" id="84607"/>
    <lineage>
        <taxon>Eukaryota</taxon>
        <taxon>Fungi</taxon>
        <taxon>Dikarya</taxon>
        <taxon>Basidiomycota</taxon>
        <taxon>Agaricomycotina</taxon>
        <taxon>Agaricomycetes</taxon>
        <taxon>Agaricomycetidae</taxon>
        <taxon>Agaricales</taxon>
        <taxon>Agaricineae</taxon>
        <taxon>Strophariaceae</taxon>
        <taxon>Agrocybe</taxon>
    </lineage>
</organism>
<keyword evidence="1" id="KW-1133">Transmembrane helix</keyword>
<dbReference type="AlphaFoldDB" id="A0A8H4QWH1"/>
<reference evidence="2 3" key="1">
    <citation type="submission" date="2019-12" db="EMBL/GenBank/DDBJ databases">
        <authorList>
            <person name="Floudas D."/>
            <person name="Bentzer J."/>
            <person name="Ahren D."/>
            <person name="Johansson T."/>
            <person name="Persson P."/>
            <person name="Tunlid A."/>
        </authorList>
    </citation>
    <scope>NUCLEOTIDE SEQUENCE [LARGE SCALE GENOMIC DNA]</scope>
    <source>
        <strain evidence="2 3">CBS 102.39</strain>
    </source>
</reference>
<feature type="transmembrane region" description="Helical" evidence="1">
    <location>
        <begin position="305"/>
        <end position="327"/>
    </location>
</feature>
<keyword evidence="1" id="KW-0472">Membrane</keyword>
<dbReference type="EMBL" id="JAACJL010000019">
    <property type="protein sequence ID" value="KAF4618108.1"/>
    <property type="molecule type" value="Genomic_DNA"/>
</dbReference>
<keyword evidence="1" id="KW-0812">Transmembrane</keyword>
<gene>
    <name evidence="2" type="ORF">D9613_012681</name>
</gene>
<evidence type="ECO:0000313" key="2">
    <source>
        <dbReference type="EMBL" id="KAF4618108.1"/>
    </source>
</evidence>
<feature type="transmembrane region" description="Helical" evidence="1">
    <location>
        <begin position="472"/>
        <end position="493"/>
    </location>
</feature>
<keyword evidence="3" id="KW-1185">Reference proteome</keyword>
<evidence type="ECO:0000256" key="1">
    <source>
        <dbReference type="SAM" id="Phobius"/>
    </source>
</evidence>
<comment type="caution">
    <text evidence="2">The sequence shown here is derived from an EMBL/GenBank/DDBJ whole genome shotgun (WGS) entry which is preliminary data.</text>
</comment>
<sequence>MPMNPYISATTSVHANWWNQPGKYTVTYSPTVNVSAFINHPHNPLPSTSNLLLESDPGACVMSAFWRTDALFIANPTNPNPSSGSPLRFHGFQEEVARHNNGGVAGRCRHGFRTQTFRILGPNLQLRRMSALPSSCPTPYSSNTVPSSKLEEIFPKMNAIPVIRIRLVRHRRTSSRYECRVEWHVLTTSGDITRYITVVEPALKQERFVRVALAQRACEAKYRFGEGFKSVNARLIHPKLQNLPSMSTTSRSIPFSVAQQKELIGADLSSTLLLQFMFGIYSAVFPAGLYIYLHKENRTALKNRMVIGCMSALYIITTLQVALNWYYTNIVFCAQGATRVTIFIESASSALPSLAPVILLTLSGSAGFVFADALLVWRCYHACGGSLRSAALPIALFVVETVLVISNMIYICLVNVKPGFSTRKTDEINTRIRATMLVSVAVTSIVATYTICCQIYSHTKPGSRTRRRYRNLIDALIQSSGVYSVVVVIEAILSFTENGELADCFSSFLAVDYVAAISEVVAGLAPTLMVARLFTASSHECTGVSTAVLPSDLISSASSTPNARVSNQPEDVEMQRYRSLGLREEEDCGIMMVPVST</sequence>
<accession>A0A8H4QWH1</accession>
<feature type="transmembrane region" description="Helical" evidence="1">
    <location>
        <begin position="431"/>
        <end position="452"/>
    </location>
</feature>
<proteinExistence type="predicted"/>
<feature type="transmembrane region" description="Helical" evidence="1">
    <location>
        <begin position="354"/>
        <end position="377"/>
    </location>
</feature>
<evidence type="ECO:0000313" key="3">
    <source>
        <dbReference type="Proteomes" id="UP000521872"/>
    </source>
</evidence>
<name>A0A8H4QWH1_9AGAR</name>
<feature type="transmembrane region" description="Helical" evidence="1">
    <location>
        <begin position="513"/>
        <end position="534"/>
    </location>
</feature>
<feature type="transmembrane region" description="Helical" evidence="1">
    <location>
        <begin position="389"/>
        <end position="411"/>
    </location>
</feature>
<feature type="transmembrane region" description="Helical" evidence="1">
    <location>
        <begin position="272"/>
        <end position="293"/>
    </location>
</feature>